<dbReference type="CDD" id="cd03506">
    <property type="entry name" value="Delta6-FADS-like"/>
    <property type="match status" value="1"/>
</dbReference>
<gene>
    <name evidence="3" type="ORF">DN068_21370</name>
</gene>
<dbReference type="GO" id="GO:0016020">
    <property type="term" value="C:membrane"/>
    <property type="evidence" value="ECO:0007669"/>
    <property type="project" value="TreeGrafter"/>
</dbReference>
<sequence length="323" mass="36832">MRIKTIAMVSMYFVPLIAIISGALASHLWLFYAAWIVMGAGLVGIGTSVMHDSNHGAYSTNKFVNKSLGGLLNILGGFAPNWRIQHNILHHTYTNLAGLDEDIEGTKLLRMSPHQPLEKYHRFQYLYCWPLYCIMNLYWITVKDYRLLLRYEKNGLLVKEKLTLKQAVLKLSLLKVFYVGYILVLPLLFSGVAWYHILFGFLILHVIAGFSLAVIFQPAHVMEEAEFPAPDDNRKMENSWAVHQLLNTVDFAQNNKLVSWFIGGLNFQIEHHLFPHVCHVHYPALAKIVEGTANEFGLKYQSVPTFRGAIYKHGMMLKALGRS</sequence>
<feature type="domain" description="Fatty acid desaturase" evidence="2">
    <location>
        <begin position="29"/>
        <end position="302"/>
    </location>
</feature>
<keyword evidence="1" id="KW-0812">Transmembrane</keyword>
<organism evidence="3 4">
    <name type="scientific">Taibaiella soli</name>
    <dbReference type="NCBI Taxonomy" id="1649169"/>
    <lineage>
        <taxon>Bacteria</taxon>
        <taxon>Pseudomonadati</taxon>
        <taxon>Bacteroidota</taxon>
        <taxon>Chitinophagia</taxon>
        <taxon>Chitinophagales</taxon>
        <taxon>Chitinophagaceae</taxon>
        <taxon>Taibaiella</taxon>
    </lineage>
</organism>
<dbReference type="PANTHER" id="PTHR19353:SF19">
    <property type="entry name" value="DELTA(5) FATTY ACID DESATURASE C-RELATED"/>
    <property type="match status" value="1"/>
</dbReference>
<dbReference type="PIRSF" id="PIRSF015921">
    <property type="entry name" value="FA_sphinglp_des"/>
    <property type="match status" value="1"/>
</dbReference>
<feature type="transmembrane region" description="Helical" evidence="1">
    <location>
        <begin position="167"/>
        <end position="188"/>
    </location>
</feature>
<evidence type="ECO:0000313" key="4">
    <source>
        <dbReference type="Proteomes" id="UP000248745"/>
    </source>
</evidence>
<dbReference type="Proteomes" id="UP000248745">
    <property type="component" value="Unassembled WGS sequence"/>
</dbReference>
<dbReference type="PANTHER" id="PTHR19353">
    <property type="entry name" value="FATTY ACID DESATURASE 2"/>
    <property type="match status" value="1"/>
</dbReference>
<dbReference type="GO" id="GO:0008610">
    <property type="term" value="P:lipid biosynthetic process"/>
    <property type="evidence" value="ECO:0007669"/>
    <property type="project" value="UniProtKB-ARBA"/>
</dbReference>
<dbReference type="GO" id="GO:0016717">
    <property type="term" value="F:oxidoreductase activity, acting on paired donors, with oxidation of a pair of donors resulting in the reduction of molecular oxygen to two molecules of water"/>
    <property type="evidence" value="ECO:0007669"/>
    <property type="project" value="TreeGrafter"/>
</dbReference>
<evidence type="ECO:0000313" key="3">
    <source>
        <dbReference type="EMBL" id="PZF70849.1"/>
    </source>
</evidence>
<keyword evidence="1" id="KW-0472">Membrane</keyword>
<accession>A0A2W2B3P5</accession>
<protein>
    <submittedName>
        <fullName evidence="3">Acyl-CoA desaturase</fullName>
    </submittedName>
</protein>
<feature type="transmembrane region" description="Helical" evidence="1">
    <location>
        <begin position="123"/>
        <end position="140"/>
    </location>
</feature>
<dbReference type="Pfam" id="PF00487">
    <property type="entry name" value="FA_desaturase"/>
    <property type="match status" value="1"/>
</dbReference>
<reference evidence="3 4" key="1">
    <citation type="submission" date="2018-06" db="EMBL/GenBank/DDBJ databases">
        <title>Mucibacter soli gen. nov., sp. nov., a new member of the family Chitinophagaceae producing mucin.</title>
        <authorList>
            <person name="Kim M.-K."/>
            <person name="Park S."/>
            <person name="Kim T.-S."/>
            <person name="Joung Y."/>
            <person name="Han J.-H."/>
            <person name="Kim S.B."/>
        </authorList>
    </citation>
    <scope>NUCLEOTIDE SEQUENCE [LARGE SCALE GENOMIC DNA]</scope>
    <source>
        <strain evidence="3 4">R1-15</strain>
    </source>
</reference>
<feature type="transmembrane region" description="Helical" evidence="1">
    <location>
        <begin position="194"/>
        <end position="216"/>
    </location>
</feature>
<evidence type="ECO:0000256" key="1">
    <source>
        <dbReference type="SAM" id="Phobius"/>
    </source>
</evidence>
<dbReference type="EMBL" id="QKTW01000030">
    <property type="protein sequence ID" value="PZF70849.1"/>
    <property type="molecule type" value="Genomic_DNA"/>
</dbReference>
<proteinExistence type="predicted"/>
<dbReference type="AlphaFoldDB" id="A0A2W2B3P5"/>
<keyword evidence="4" id="KW-1185">Reference proteome</keyword>
<keyword evidence="1" id="KW-1133">Transmembrane helix</keyword>
<evidence type="ECO:0000259" key="2">
    <source>
        <dbReference type="Pfam" id="PF00487"/>
    </source>
</evidence>
<name>A0A2W2B3P5_9BACT</name>
<dbReference type="OrthoDB" id="104711at2"/>
<feature type="transmembrane region" description="Helical" evidence="1">
    <location>
        <begin position="12"/>
        <end position="38"/>
    </location>
</feature>
<dbReference type="InterPro" id="IPR005804">
    <property type="entry name" value="FA_desaturase_dom"/>
</dbReference>
<comment type="caution">
    <text evidence="3">The sequence shown here is derived from an EMBL/GenBank/DDBJ whole genome shotgun (WGS) entry which is preliminary data.</text>
</comment>
<dbReference type="InterPro" id="IPR012171">
    <property type="entry name" value="Fatty_acid_desaturase"/>
</dbReference>